<dbReference type="Proteomes" id="UP000034591">
    <property type="component" value="Unassembled WGS sequence"/>
</dbReference>
<dbReference type="AlphaFoldDB" id="A0A0G0HC93"/>
<comment type="caution">
    <text evidence="2">The sequence shown here is derived from an EMBL/GenBank/DDBJ whole genome shotgun (WGS) entry which is preliminary data.</text>
</comment>
<sequence>MGNKSYTSNYLTSLGNLFGSFITHDVDFEGVIAKIFKSPEIVGVFLIIILFLLSAISVVKRWKNYAFFIISFLGVLLFLLPNWIAFPYMAVSASHRYQTLSSMFFLFIVFNLLIKTPKKILISLTITLIVINIFRSYQINRLEKAYRDYFTVKAIYDKQELEAPQDLSDSLFFFGGKPPLSNNQMLWAAGGTIPLSISRNISDINKLPAFTADIDLAANLVCSNDIKKQVIYDWFPMDKPIPIENVYAWRVNDSGRLENNTDEVRIKIAQMSECLKKDVNIKIFEDIKLNSIIRLNKLYTKDTQAVSFKWETPSDKDSKINIEYFIYDSKTSNLLKKEVVLTSTNDLKKSEGITNIFLKPIFQDDISVIINFYLCEGLCKNPKVKVLTVEL</sequence>
<evidence type="ECO:0000313" key="2">
    <source>
        <dbReference type="EMBL" id="KKQ36165.1"/>
    </source>
</evidence>
<keyword evidence="1" id="KW-0472">Membrane</keyword>
<proteinExistence type="predicted"/>
<feature type="transmembrane region" description="Helical" evidence="1">
    <location>
        <begin position="120"/>
        <end position="137"/>
    </location>
</feature>
<dbReference type="STRING" id="1618545.US53_C0062G0005"/>
<evidence type="ECO:0000256" key="1">
    <source>
        <dbReference type="SAM" id="Phobius"/>
    </source>
</evidence>
<feature type="transmembrane region" description="Helical" evidence="1">
    <location>
        <begin position="97"/>
        <end position="114"/>
    </location>
</feature>
<name>A0A0G0HC93_9BACT</name>
<accession>A0A0G0HC93</accession>
<keyword evidence="1" id="KW-1133">Transmembrane helix</keyword>
<gene>
    <name evidence="2" type="ORF">US53_C0062G0005</name>
</gene>
<protein>
    <submittedName>
        <fullName evidence="2">Uncharacterized protein</fullName>
    </submittedName>
</protein>
<feature type="transmembrane region" description="Helical" evidence="1">
    <location>
        <begin position="65"/>
        <end position="85"/>
    </location>
</feature>
<evidence type="ECO:0000313" key="3">
    <source>
        <dbReference type="Proteomes" id="UP000034591"/>
    </source>
</evidence>
<reference evidence="2 3" key="1">
    <citation type="journal article" date="2015" name="Nature">
        <title>rRNA introns, odd ribosomes, and small enigmatic genomes across a large radiation of phyla.</title>
        <authorList>
            <person name="Brown C.T."/>
            <person name="Hug L.A."/>
            <person name="Thomas B.C."/>
            <person name="Sharon I."/>
            <person name="Castelle C.J."/>
            <person name="Singh A."/>
            <person name="Wilkins M.J."/>
            <person name="Williams K.H."/>
            <person name="Banfield J.F."/>
        </authorList>
    </citation>
    <scope>NUCLEOTIDE SEQUENCE [LARGE SCALE GENOMIC DNA]</scope>
</reference>
<organism evidence="2 3">
    <name type="scientific">Candidatus Woesebacteria bacterium GW2011_GWA1_37_7</name>
    <dbReference type="NCBI Taxonomy" id="1618545"/>
    <lineage>
        <taxon>Bacteria</taxon>
        <taxon>Candidatus Woeseibacteriota</taxon>
    </lineage>
</organism>
<dbReference type="EMBL" id="LBTI01000062">
    <property type="protein sequence ID" value="KKQ36165.1"/>
    <property type="molecule type" value="Genomic_DNA"/>
</dbReference>
<feature type="transmembrane region" description="Helical" evidence="1">
    <location>
        <begin position="41"/>
        <end position="59"/>
    </location>
</feature>
<keyword evidence="1" id="KW-0812">Transmembrane</keyword>